<name>A0A543IZ55_9ACTN</name>
<sequence length="136" mass="14323">MVVVLLLAACSADGPTVDEAGRALKSHILALLKERNAQDVTITDPGGKNISCGEDAARQTFAATGRDLANHTDPEALNTLMLGSLKAVAPYELISADAQGQPIRVVNKTTKTILIFESPGYGLYVVRGETECLPTS</sequence>
<proteinExistence type="predicted"/>
<evidence type="ECO:0000313" key="2">
    <source>
        <dbReference type="Proteomes" id="UP000319213"/>
    </source>
</evidence>
<dbReference type="EMBL" id="VFPQ01000001">
    <property type="protein sequence ID" value="TQM75847.1"/>
    <property type="molecule type" value="Genomic_DNA"/>
</dbReference>
<evidence type="ECO:0000313" key="1">
    <source>
        <dbReference type="EMBL" id="TQM75847.1"/>
    </source>
</evidence>
<gene>
    <name evidence="1" type="ORF">FHX40_2569</name>
</gene>
<dbReference type="RefSeq" id="WP_142259799.1">
    <property type="nucleotide sequence ID" value="NZ_BMPV01000001.1"/>
</dbReference>
<dbReference type="OrthoDB" id="3533808at2"/>
<organism evidence="1 2">
    <name type="scientific">Thermopolyspora flexuosa</name>
    <dbReference type="NCBI Taxonomy" id="103836"/>
    <lineage>
        <taxon>Bacteria</taxon>
        <taxon>Bacillati</taxon>
        <taxon>Actinomycetota</taxon>
        <taxon>Actinomycetes</taxon>
        <taxon>Streptosporangiales</taxon>
        <taxon>Streptosporangiaceae</taxon>
        <taxon>Thermopolyspora</taxon>
    </lineage>
</organism>
<comment type="caution">
    <text evidence="1">The sequence shown here is derived from an EMBL/GenBank/DDBJ whole genome shotgun (WGS) entry which is preliminary data.</text>
</comment>
<dbReference type="AlphaFoldDB" id="A0A543IZ55"/>
<keyword evidence="2" id="KW-1185">Reference proteome</keyword>
<accession>A0A543IZ55</accession>
<reference evidence="1 2" key="1">
    <citation type="submission" date="2019-06" db="EMBL/GenBank/DDBJ databases">
        <title>Sequencing the genomes of 1000 actinobacteria strains.</title>
        <authorList>
            <person name="Klenk H.-P."/>
        </authorList>
    </citation>
    <scope>NUCLEOTIDE SEQUENCE [LARGE SCALE GENOMIC DNA]</scope>
    <source>
        <strain evidence="1 2">DSM 43186</strain>
    </source>
</reference>
<protein>
    <submittedName>
        <fullName evidence="1">Uncharacterized protein</fullName>
    </submittedName>
</protein>
<dbReference type="Proteomes" id="UP000319213">
    <property type="component" value="Unassembled WGS sequence"/>
</dbReference>